<dbReference type="Proteomes" id="UP000085678">
    <property type="component" value="Unplaced"/>
</dbReference>
<evidence type="ECO:0000259" key="1">
    <source>
        <dbReference type="PROSITE" id="PS51462"/>
    </source>
</evidence>
<dbReference type="FunFam" id="3.90.79.10:FF:000019">
    <property type="entry name" value="Thiamin pyrophosphokinase, putative"/>
    <property type="match status" value="1"/>
</dbReference>
<dbReference type="InterPro" id="IPR015797">
    <property type="entry name" value="NUDIX_hydrolase-like_dom_sf"/>
</dbReference>
<organism evidence="2 3">
    <name type="scientific">Lingula anatina</name>
    <name type="common">Brachiopod</name>
    <name type="synonym">Lingula unguis</name>
    <dbReference type="NCBI Taxonomy" id="7574"/>
    <lineage>
        <taxon>Eukaryota</taxon>
        <taxon>Metazoa</taxon>
        <taxon>Spiralia</taxon>
        <taxon>Lophotrochozoa</taxon>
        <taxon>Brachiopoda</taxon>
        <taxon>Linguliformea</taxon>
        <taxon>Lingulata</taxon>
        <taxon>Lingulida</taxon>
        <taxon>Linguloidea</taxon>
        <taxon>Lingulidae</taxon>
        <taxon>Lingula</taxon>
    </lineage>
</organism>
<protein>
    <submittedName>
        <fullName evidence="3">Uncharacterized protein YJR142W-like isoform X1</fullName>
    </submittedName>
</protein>
<dbReference type="FunCoup" id="A0A1S3JYR5">
    <property type="interactions" value="182"/>
</dbReference>
<feature type="domain" description="Nudix hydrolase" evidence="1">
    <location>
        <begin position="162"/>
        <end position="303"/>
    </location>
</feature>
<proteinExistence type="predicted"/>
<dbReference type="PANTHER" id="PTHR13622:SF8">
    <property type="entry name" value="THIAMIN PYROPHOSPHOKINASE 1"/>
    <property type="match status" value="1"/>
</dbReference>
<dbReference type="PANTHER" id="PTHR13622">
    <property type="entry name" value="THIAMIN PYROPHOSPHOKINASE"/>
    <property type="match status" value="1"/>
</dbReference>
<dbReference type="PROSITE" id="PS51462">
    <property type="entry name" value="NUDIX"/>
    <property type="match status" value="1"/>
</dbReference>
<gene>
    <name evidence="3" type="primary">LOC106177253</name>
</gene>
<dbReference type="Pfam" id="PF15916">
    <property type="entry name" value="DUF4743"/>
    <property type="match status" value="1"/>
</dbReference>
<dbReference type="KEGG" id="lak:106177253"/>
<dbReference type="Gene3D" id="3.90.79.10">
    <property type="entry name" value="Nucleoside Triphosphate Pyrophosphohydrolase"/>
    <property type="match status" value="1"/>
</dbReference>
<reference evidence="3" key="1">
    <citation type="submission" date="2025-08" db="UniProtKB">
        <authorList>
            <consortium name="RefSeq"/>
        </authorList>
    </citation>
    <scope>IDENTIFICATION</scope>
    <source>
        <tissue evidence="3">Gonads</tissue>
    </source>
</reference>
<dbReference type="SUPFAM" id="SSF55811">
    <property type="entry name" value="Nudix"/>
    <property type="match status" value="1"/>
</dbReference>
<evidence type="ECO:0000313" key="2">
    <source>
        <dbReference type="Proteomes" id="UP000085678"/>
    </source>
</evidence>
<dbReference type="InterPro" id="IPR031804">
    <property type="entry name" value="DUF4743"/>
</dbReference>
<dbReference type="GO" id="GO:0044715">
    <property type="term" value="F:8-oxo-dGDP phosphatase activity"/>
    <property type="evidence" value="ECO:0007669"/>
    <property type="project" value="TreeGrafter"/>
</dbReference>
<dbReference type="AlphaFoldDB" id="A0A1S3JYR5"/>
<dbReference type="OrthoDB" id="10261522at2759"/>
<dbReference type="GeneID" id="106177253"/>
<sequence length="331" mass="38034">MNTKNLSEGFMRVVSKCNSFLDQGSPWRTAVSSSDLHPEFTGVFRLTEASSRKECRPFFIENKQVGLIRPDILAHLKPYTDVFHIPYSQGNDNIKVHLNPSLQTFEERSEAVEKVLLDLREKDVFKTLRGWRDEYFNIWYKFSEPPLMKMERAATCLFGVKQYGVHINGWTCHPTKGVCMWIARRSKTKPTWPNMLDNLAAGGLSSKHNIMECARSECQEEASVPNNLLDNLKPVGTVSYFYEDERGLFPECEYIMDLEVPEDFVPQNADGEVAEFYLWTIQEVLEKTITSEFKSNSALIAINFCIRHGLISPDDEPNYQQILEGMHAKLT</sequence>
<accession>A0A1S3JYR5</accession>
<evidence type="ECO:0000313" key="3">
    <source>
        <dbReference type="RefSeq" id="XP_013415432.1"/>
    </source>
</evidence>
<dbReference type="RefSeq" id="XP_013415432.1">
    <property type="nucleotide sequence ID" value="XM_013559978.2"/>
</dbReference>
<dbReference type="CDD" id="cd03676">
    <property type="entry name" value="NUDIX_Tnr3_like"/>
    <property type="match status" value="1"/>
</dbReference>
<name>A0A1S3JYR5_LINAN</name>
<dbReference type="STRING" id="7574.A0A1S3JYR5"/>
<dbReference type="Pfam" id="PF00293">
    <property type="entry name" value="NUDIX"/>
    <property type="match status" value="1"/>
</dbReference>
<keyword evidence="2" id="KW-1185">Reference proteome</keyword>
<dbReference type="InterPro" id="IPR000086">
    <property type="entry name" value="NUDIX_hydrolase_dom"/>
</dbReference>
<dbReference type="InParanoid" id="A0A1S3JYR5"/>
<dbReference type="OMA" id="HRRLEYP"/>